<protein>
    <submittedName>
        <fullName evidence="2">Methyltransferase</fullName>
    </submittedName>
</protein>
<dbReference type="AlphaFoldDB" id="A0A843SE49"/>
<evidence type="ECO:0000313" key="2">
    <source>
        <dbReference type="EMBL" id="MQA20748.1"/>
    </source>
</evidence>
<sequence>MTHTTTAALEYLRPTPERPHTYMYPPPDGQPWENASYHRVPVTIRDARADTAGPLSLDREGYLLRHAPSTVRDFTDKEEVIRRYYPEVAELALALTGASEAFVFDHLLRKRMPGTPQAFGRIEGQRPGAAGRVHCDFTPASARRRLELELRGDTEHVQRYSIINLWRSIRHPVLDAPLAVCDARSATPADLVASDIFYPERNGEIYQAVHNSDHAWSYFPAMTRDEVLVFKQFDSAPGPLARYTPHAAFEHPDAPVDAPPRESIEIRCLLIYKGR</sequence>
<dbReference type="PANTHER" id="PTHR34598:SF3">
    <property type="entry name" value="OXIDOREDUCTASE AN1597"/>
    <property type="match status" value="1"/>
</dbReference>
<proteinExistence type="predicted"/>
<name>A0A843SE49_9BURK</name>
<organism evidence="2 3">
    <name type="scientific">Rugamonas rivuli</name>
    <dbReference type="NCBI Taxonomy" id="2743358"/>
    <lineage>
        <taxon>Bacteria</taxon>
        <taxon>Pseudomonadati</taxon>
        <taxon>Pseudomonadota</taxon>
        <taxon>Betaproteobacteria</taxon>
        <taxon>Burkholderiales</taxon>
        <taxon>Oxalobacteraceae</taxon>
        <taxon>Telluria group</taxon>
        <taxon>Rugamonas</taxon>
    </lineage>
</organism>
<keyword evidence="2" id="KW-0489">Methyltransferase</keyword>
<accession>A0A843SE49</accession>
<dbReference type="NCBIfam" id="NF041278">
    <property type="entry name" value="CmcJ_NvfI_EfuI"/>
    <property type="match status" value="1"/>
</dbReference>
<dbReference type="EMBL" id="WHUF01000003">
    <property type="protein sequence ID" value="MQA20748.1"/>
    <property type="molecule type" value="Genomic_DNA"/>
</dbReference>
<keyword evidence="2" id="KW-0808">Transferase</keyword>
<dbReference type="RefSeq" id="WP_152805396.1">
    <property type="nucleotide sequence ID" value="NZ_WHUF01000003.1"/>
</dbReference>
<dbReference type="GO" id="GO:0008168">
    <property type="term" value="F:methyltransferase activity"/>
    <property type="evidence" value="ECO:0007669"/>
    <property type="project" value="UniProtKB-KW"/>
</dbReference>
<dbReference type="Proteomes" id="UP000444318">
    <property type="component" value="Unassembled WGS sequence"/>
</dbReference>
<comment type="caution">
    <text evidence="2">The sequence shown here is derived from an EMBL/GenBank/DDBJ whole genome shotgun (WGS) entry which is preliminary data.</text>
</comment>
<dbReference type="GO" id="GO:0016491">
    <property type="term" value="F:oxidoreductase activity"/>
    <property type="evidence" value="ECO:0007669"/>
    <property type="project" value="InterPro"/>
</dbReference>
<evidence type="ECO:0000313" key="3">
    <source>
        <dbReference type="Proteomes" id="UP000444318"/>
    </source>
</evidence>
<dbReference type="InterPro" id="IPR044053">
    <property type="entry name" value="AsaB-like"/>
</dbReference>
<keyword evidence="3" id="KW-1185">Reference proteome</keyword>
<feature type="region of interest" description="Disordered" evidence="1">
    <location>
        <begin position="1"/>
        <end position="20"/>
    </location>
</feature>
<dbReference type="PANTHER" id="PTHR34598">
    <property type="entry name" value="BLL6449 PROTEIN"/>
    <property type="match status" value="1"/>
</dbReference>
<gene>
    <name evidence="2" type="ORF">GEV01_14595</name>
</gene>
<dbReference type="GO" id="GO:0032259">
    <property type="term" value="P:methylation"/>
    <property type="evidence" value="ECO:0007669"/>
    <property type="project" value="UniProtKB-KW"/>
</dbReference>
<reference evidence="2 3" key="1">
    <citation type="submission" date="2019-10" db="EMBL/GenBank/DDBJ databases">
        <title>Two novel species isolated from a subtropical stream in China.</title>
        <authorList>
            <person name="Lu H."/>
        </authorList>
    </citation>
    <scope>NUCLEOTIDE SEQUENCE [LARGE SCALE GENOMIC DNA]</scope>
    <source>
        <strain evidence="2 3">FT103W</strain>
    </source>
</reference>
<evidence type="ECO:0000256" key="1">
    <source>
        <dbReference type="SAM" id="MobiDB-lite"/>
    </source>
</evidence>